<dbReference type="PANTHER" id="PTHR30160">
    <property type="entry name" value="TETRAACYLDISACCHARIDE 4'-KINASE-RELATED"/>
    <property type="match status" value="1"/>
</dbReference>
<dbReference type="PANTHER" id="PTHR30160:SF7">
    <property type="entry name" value="ADP-HEPTOSE--LPS HEPTOSYLTRANSFERASE 2"/>
    <property type="match status" value="1"/>
</dbReference>
<evidence type="ECO:0000256" key="1">
    <source>
        <dbReference type="SAM" id="Phobius"/>
    </source>
</evidence>
<evidence type="ECO:0000313" key="3">
    <source>
        <dbReference type="Proteomes" id="UP000034772"/>
    </source>
</evidence>
<sequence length="266" mass="29460">MQFNEPIKFFFYAGLLLLASPVLLLWARFRKGKLRPTAPKILVIPVLTRVGDLVSATPVFREIKIKYYNPRIDELININKEPFRGLFGRGRLYLHLMKKGFDFAFTLPPSPFGSLLALSSLAPFRVKTVFPSRSMAERLTDWLNTELKPYKAGEFLPGHYLSLLQTVGISGADVVKEVFITAEGEKKVSEFLASNGISGGDFLVGIAPSAGSKRKEWPMERFAVVADALAEKFKARVVIIDGAAGREKAGKFQSMIKGSRTAFAAV</sequence>
<protein>
    <submittedName>
        <fullName evidence="2">Glycosyl transferase, family 9</fullName>
    </submittedName>
</protein>
<keyword evidence="2" id="KW-0808">Transferase</keyword>
<keyword evidence="1" id="KW-1133">Transmembrane helix</keyword>
<reference evidence="2 3" key="1">
    <citation type="journal article" date="2015" name="Nature">
        <title>rRNA introns, odd ribosomes, and small enigmatic genomes across a large radiation of phyla.</title>
        <authorList>
            <person name="Brown C.T."/>
            <person name="Hug L.A."/>
            <person name="Thomas B.C."/>
            <person name="Sharon I."/>
            <person name="Castelle C.J."/>
            <person name="Singh A."/>
            <person name="Wilkins M.J."/>
            <person name="Williams K.H."/>
            <person name="Banfield J.F."/>
        </authorList>
    </citation>
    <scope>NUCLEOTIDE SEQUENCE [LARGE SCALE GENOMIC DNA]</scope>
</reference>
<dbReference type="AlphaFoldDB" id="A0A0G1TZJ4"/>
<accession>A0A0G1TZJ4</accession>
<keyword evidence="1" id="KW-0812">Transmembrane</keyword>
<dbReference type="GO" id="GO:0005829">
    <property type="term" value="C:cytosol"/>
    <property type="evidence" value="ECO:0007669"/>
    <property type="project" value="TreeGrafter"/>
</dbReference>
<organism evidence="2 3">
    <name type="scientific">Candidatus Beckwithbacteria bacterium GW2011_GWC2_47_9</name>
    <dbReference type="NCBI Taxonomy" id="1618373"/>
    <lineage>
        <taxon>Bacteria</taxon>
        <taxon>Candidatus Beckwithiibacteriota</taxon>
    </lineage>
</organism>
<dbReference type="GO" id="GO:0009244">
    <property type="term" value="P:lipopolysaccharide core region biosynthetic process"/>
    <property type="evidence" value="ECO:0007669"/>
    <property type="project" value="TreeGrafter"/>
</dbReference>
<evidence type="ECO:0000313" key="2">
    <source>
        <dbReference type="EMBL" id="KKU87209.1"/>
    </source>
</evidence>
<dbReference type="GO" id="GO:0008713">
    <property type="term" value="F:ADP-heptose-lipopolysaccharide heptosyltransferase activity"/>
    <property type="evidence" value="ECO:0007669"/>
    <property type="project" value="TreeGrafter"/>
</dbReference>
<feature type="non-terminal residue" evidence="2">
    <location>
        <position position="266"/>
    </location>
</feature>
<proteinExistence type="predicted"/>
<comment type="caution">
    <text evidence="2">The sequence shown here is derived from an EMBL/GenBank/DDBJ whole genome shotgun (WGS) entry which is preliminary data.</text>
</comment>
<dbReference type="InterPro" id="IPR051199">
    <property type="entry name" value="LPS_LOS_Heptosyltrfase"/>
</dbReference>
<dbReference type="Proteomes" id="UP000034772">
    <property type="component" value="Unassembled WGS sequence"/>
</dbReference>
<feature type="transmembrane region" description="Helical" evidence="1">
    <location>
        <begin position="6"/>
        <end position="27"/>
    </location>
</feature>
<gene>
    <name evidence="2" type="ORF">UY17_C0025G0008</name>
</gene>
<keyword evidence="1" id="KW-0472">Membrane</keyword>
<dbReference type="Gene3D" id="3.40.50.2000">
    <property type="entry name" value="Glycogen Phosphorylase B"/>
    <property type="match status" value="2"/>
</dbReference>
<dbReference type="SUPFAM" id="SSF53756">
    <property type="entry name" value="UDP-Glycosyltransferase/glycogen phosphorylase"/>
    <property type="match status" value="1"/>
</dbReference>
<dbReference type="EMBL" id="LCOZ01000025">
    <property type="protein sequence ID" value="KKU87209.1"/>
    <property type="molecule type" value="Genomic_DNA"/>
</dbReference>
<name>A0A0G1TZJ4_9BACT</name>